<evidence type="ECO:0000256" key="1">
    <source>
        <dbReference type="SAM" id="MobiDB-lite"/>
    </source>
</evidence>
<feature type="region of interest" description="Disordered" evidence="1">
    <location>
        <begin position="240"/>
        <end position="260"/>
    </location>
</feature>
<comment type="caution">
    <text evidence="2">The sequence shown here is derived from an EMBL/GenBank/DDBJ whole genome shotgun (WGS) entry which is preliminary data.</text>
</comment>
<dbReference type="Proteomes" id="UP000663845">
    <property type="component" value="Unassembled WGS sequence"/>
</dbReference>
<evidence type="ECO:0000313" key="3">
    <source>
        <dbReference type="EMBL" id="CAF3670967.1"/>
    </source>
</evidence>
<dbReference type="Proteomes" id="UP000663844">
    <property type="component" value="Unassembled WGS sequence"/>
</dbReference>
<feature type="compositionally biased region" description="Acidic residues" evidence="1">
    <location>
        <begin position="242"/>
        <end position="260"/>
    </location>
</feature>
<sequence>MTTAASLCTTDDSESCVFCKTKHNRTRPSFCLCKHCSIPLCFDCIKQHHDDILQNLTLLSHQYNQSKQLIQIKQNMILDQTAKAIEYVNDHFDTYIIELRQTQKNIIEDLQTSKQQAQEYVLKINSDLQTISLDIQALTKESIAQTCKMINLSAQIEKIDQQLNTYEVIRTDNLFKTKPTFSIAFDCISIPKEASDTSVIEINIDCETESKDEPTAINTLDIPQQSLSIQELSINHVRENDDITDVDDDSSVFDDDDDDSTDRDLKNGIMITSCTVNRMASDGRNILYTSYNEEESDIIAYSLVNNKDGSEDMYIEWKQSRIDDMIWCNSIQRFICATKNGIYTVEYINGRYNIFRVVRGTYSYIRVGANTTNIFLHYTIAGEETDEIATYGLNFDMIKVFDVRSQKYFCSSSSFCVTDNSLASICTRIQHNRRVFKMNLFDLNMKELKWMRLGECDDMIEIRSDENELFFIATGRRKLHIISFHRKMQTIELEDDEDCIAILNNRRIAITKGRRDIELISY</sequence>
<name>A0A814PHF1_9BILA</name>
<dbReference type="EMBL" id="CAJNOG010000237">
    <property type="protein sequence ID" value="CAF1104073.1"/>
    <property type="molecule type" value="Genomic_DNA"/>
</dbReference>
<evidence type="ECO:0000313" key="4">
    <source>
        <dbReference type="Proteomes" id="UP000663845"/>
    </source>
</evidence>
<evidence type="ECO:0000313" key="2">
    <source>
        <dbReference type="EMBL" id="CAF1104073.1"/>
    </source>
</evidence>
<dbReference type="EMBL" id="CAJOAZ010000539">
    <property type="protein sequence ID" value="CAF3670967.1"/>
    <property type="molecule type" value="Genomic_DNA"/>
</dbReference>
<accession>A0A814PHF1</accession>
<proteinExistence type="predicted"/>
<protein>
    <submittedName>
        <fullName evidence="2">Uncharacterized protein</fullName>
    </submittedName>
</protein>
<organism evidence="2 4">
    <name type="scientific">Adineta steineri</name>
    <dbReference type="NCBI Taxonomy" id="433720"/>
    <lineage>
        <taxon>Eukaryota</taxon>
        <taxon>Metazoa</taxon>
        <taxon>Spiralia</taxon>
        <taxon>Gnathifera</taxon>
        <taxon>Rotifera</taxon>
        <taxon>Eurotatoria</taxon>
        <taxon>Bdelloidea</taxon>
        <taxon>Adinetida</taxon>
        <taxon>Adinetidae</taxon>
        <taxon>Adineta</taxon>
    </lineage>
</organism>
<gene>
    <name evidence="2" type="ORF">JYZ213_LOCUS21550</name>
    <name evidence="3" type="ORF">OXD698_LOCUS10246</name>
</gene>
<dbReference type="AlphaFoldDB" id="A0A814PHF1"/>
<reference evidence="2" key="1">
    <citation type="submission" date="2021-02" db="EMBL/GenBank/DDBJ databases">
        <authorList>
            <person name="Nowell W R."/>
        </authorList>
    </citation>
    <scope>NUCLEOTIDE SEQUENCE</scope>
</reference>